<evidence type="ECO:0000256" key="2">
    <source>
        <dbReference type="ARBA" id="ARBA00022840"/>
    </source>
</evidence>
<gene>
    <name evidence="5" type="ORF">KDL01_17470</name>
</gene>
<dbReference type="InterPro" id="IPR027417">
    <property type="entry name" value="P-loop_NTPase"/>
</dbReference>
<dbReference type="SUPFAM" id="SSF52540">
    <property type="entry name" value="P-loop containing nucleoside triphosphate hydrolases"/>
    <property type="match status" value="1"/>
</dbReference>
<organism evidence="5 6">
    <name type="scientific">Actinospica durhamensis</name>
    <dbReference type="NCBI Taxonomy" id="1508375"/>
    <lineage>
        <taxon>Bacteria</taxon>
        <taxon>Bacillati</taxon>
        <taxon>Actinomycetota</taxon>
        <taxon>Actinomycetes</taxon>
        <taxon>Catenulisporales</taxon>
        <taxon>Actinospicaceae</taxon>
        <taxon>Actinospica</taxon>
    </lineage>
</organism>
<evidence type="ECO:0000313" key="5">
    <source>
        <dbReference type="EMBL" id="MBR7835069.1"/>
    </source>
</evidence>
<reference evidence="5" key="1">
    <citation type="submission" date="2021-04" db="EMBL/GenBank/DDBJ databases">
        <title>Genome based classification of Actinospica acidithermotolerans sp. nov., an actinobacterium isolated from an Indonesian hot spring.</title>
        <authorList>
            <person name="Kusuma A.B."/>
            <person name="Putra K.E."/>
            <person name="Nafisah S."/>
            <person name="Loh J."/>
            <person name="Nouioui I."/>
            <person name="Goodfellow M."/>
        </authorList>
    </citation>
    <scope>NUCLEOTIDE SEQUENCE</scope>
    <source>
        <strain evidence="5">CSCA 57</strain>
    </source>
</reference>
<evidence type="ECO:0000256" key="3">
    <source>
        <dbReference type="PROSITE-ProRule" id="PRU00289"/>
    </source>
</evidence>
<keyword evidence="2 3" id="KW-0067">ATP-binding</keyword>
<evidence type="ECO:0000256" key="1">
    <source>
        <dbReference type="ARBA" id="ARBA00022741"/>
    </source>
</evidence>
<accession>A0A941EW80</accession>
<evidence type="ECO:0000313" key="6">
    <source>
        <dbReference type="Proteomes" id="UP000675781"/>
    </source>
</evidence>
<dbReference type="Gene3D" id="3.40.50.300">
    <property type="entry name" value="P-loop containing nucleotide triphosphate hydrolases"/>
    <property type="match status" value="1"/>
</dbReference>
<name>A0A941EW80_9ACTN</name>
<feature type="domain" description="FtsK" evidence="4">
    <location>
        <begin position="182"/>
        <end position="370"/>
    </location>
</feature>
<proteinExistence type="predicted"/>
<dbReference type="Pfam" id="PF01580">
    <property type="entry name" value="FtsK_SpoIIIE"/>
    <property type="match status" value="1"/>
</dbReference>
<dbReference type="PANTHER" id="PTHR22683">
    <property type="entry name" value="SPORULATION PROTEIN RELATED"/>
    <property type="match status" value="1"/>
</dbReference>
<dbReference type="GO" id="GO:0005524">
    <property type="term" value="F:ATP binding"/>
    <property type="evidence" value="ECO:0007669"/>
    <property type="project" value="UniProtKB-UniRule"/>
</dbReference>
<dbReference type="InterPro" id="IPR002543">
    <property type="entry name" value="FtsK_dom"/>
</dbReference>
<dbReference type="InterPro" id="IPR003593">
    <property type="entry name" value="AAA+_ATPase"/>
</dbReference>
<protein>
    <recommendedName>
        <fullName evidence="4">FtsK domain-containing protein</fullName>
    </recommendedName>
</protein>
<keyword evidence="1 3" id="KW-0547">Nucleotide-binding</keyword>
<dbReference type="Proteomes" id="UP000675781">
    <property type="component" value="Unassembled WGS sequence"/>
</dbReference>
<dbReference type="PROSITE" id="PS50901">
    <property type="entry name" value="FTSK"/>
    <property type="match status" value="1"/>
</dbReference>
<dbReference type="SMART" id="SM00382">
    <property type="entry name" value="AAA"/>
    <property type="match status" value="1"/>
</dbReference>
<dbReference type="InterPro" id="IPR050206">
    <property type="entry name" value="FtsK/SpoIIIE/SftA"/>
</dbReference>
<dbReference type="GO" id="GO:0003677">
    <property type="term" value="F:DNA binding"/>
    <property type="evidence" value="ECO:0007669"/>
    <property type="project" value="InterPro"/>
</dbReference>
<feature type="binding site" evidence="3">
    <location>
        <begin position="199"/>
        <end position="206"/>
    </location>
    <ligand>
        <name>ATP</name>
        <dbReference type="ChEBI" id="CHEBI:30616"/>
    </ligand>
</feature>
<keyword evidence="6" id="KW-1185">Reference proteome</keyword>
<sequence>MHALTNPGTWFLVAVTVWLAAGVVLQHRSPVGHWYLVGYPVTWARIKWTWRPLAIERNLSLSRTGGRAMVGDLMVRGQDMRPVVPRIWISRPRRDGLTVRIRMLPGQTPEQYAQASEAIMHAWRVQQVRVTSPSRGIVVITAMTTDPLAGVITRDPAAGPVPADNTGDRPVLALLVGITEAGKSWIMNLRLVPHWLIIGATRSGKSTLIHAMVTRLAPHAVALVGVDLKGGLELSVYAPRLSGLATTREEAAEVFSALLDEVMDRMNTCRVAGVRAVWELPYPVVPIIILIDEIAELFLLTNPKDREEIALRDRVVTTLLRLAQLGAALDVHVIAGGQRFGSELGPLATALRAGLSGRICMHVNDPESAVMVLGDVWPEAVSQAQRITASERGVAVTADGLGSWTRARATLTNPAEAAAAARLHASLTPVLAGIARPEVVGGGGGE</sequence>
<evidence type="ECO:0000259" key="4">
    <source>
        <dbReference type="PROSITE" id="PS50901"/>
    </source>
</evidence>
<dbReference type="EMBL" id="JAGSOG010000081">
    <property type="protein sequence ID" value="MBR7835069.1"/>
    <property type="molecule type" value="Genomic_DNA"/>
</dbReference>
<comment type="caution">
    <text evidence="5">The sequence shown here is derived from an EMBL/GenBank/DDBJ whole genome shotgun (WGS) entry which is preliminary data.</text>
</comment>
<dbReference type="PANTHER" id="PTHR22683:SF41">
    <property type="entry name" value="DNA TRANSLOCASE FTSK"/>
    <property type="match status" value="1"/>
</dbReference>
<dbReference type="RefSeq" id="WP_212529584.1">
    <property type="nucleotide sequence ID" value="NZ_JAGSOG010000081.1"/>
</dbReference>
<dbReference type="AlphaFoldDB" id="A0A941EW80"/>